<keyword evidence="2 3" id="KW-0808">Transferase</keyword>
<proteinExistence type="predicted"/>
<name>A0A1I4MQM8_9FIRM</name>
<evidence type="ECO:0000256" key="1">
    <source>
        <dbReference type="ARBA" id="ARBA00022676"/>
    </source>
</evidence>
<dbReference type="GO" id="GO:0008713">
    <property type="term" value="F:ADP-heptose-lipopolysaccharide heptosyltransferase activity"/>
    <property type="evidence" value="ECO:0007669"/>
    <property type="project" value="TreeGrafter"/>
</dbReference>
<dbReference type="STRING" id="1123291.SAMN04490355_103634"/>
<keyword evidence="1" id="KW-0328">Glycosyltransferase</keyword>
<dbReference type="Proteomes" id="UP000199520">
    <property type="component" value="Unassembled WGS sequence"/>
</dbReference>
<dbReference type="CDD" id="cd03789">
    <property type="entry name" value="GT9_LPS_heptosyltransferase"/>
    <property type="match status" value="1"/>
</dbReference>
<keyword evidence="4" id="KW-1185">Reference proteome</keyword>
<dbReference type="InterPro" id="IPR002201">
    <property type="entry name" value="Glyco_trans_9"/>
</dbReference>
<dbReference type="SUPFAM" id="SSF53756">
    <property type="entry name" value="UDP-Glycosyltransferase/glycogen phosphorylase"/>
    <property type="match status" value="1"/>
</dbReference>
<sequence>MDQYKNILVHSMVNLGDVLLSTSAVALLRQIYPQAKITMMVRPAVAQIVINNPVIDEVIIYDYKGKNRSVKSMLAMIGELRKRKFDCCVSFDRKLRPALLALFAGIPVRVGPEKVFDDKPSWVTNLYTHVIPIKHDLVNTLQGQTYQEIIRGFTKTSGSAVPMMSRIMPEHEQKAEKLLQSLPVIASETKQSLYRIALCVKGTFPLKDWPKERFAQLIDELSIQYEAVFFIIGAPEDRNYADQVIDLIKIPVANFCGETNLPEVAAVLKRSDLFITVDTGAAHIAATVGVPMVVIYGCTSPKRWHPISERAVAISSDEPCCPCAIVADACPDHACMNHISVDRVMETIKGVALV</sequence>
<evidence type="ECO:0000256" key="2">
    <source>
        <dbReference type="ARBA" id="ARBA00022679"/>
    </source>
</evidence>
<accession>A0A1I4MQM8</accession>
<evidence type="ECO:0000313" key="3">
    <source>
        <dbReference type="EMBL" id="SFM05380.1"/>
    </source>
</evidence>
<dbReference type="OrthoDB" id="1663557at2"/>
<dbReference type="Gene3D" id="3.40.50.2000">
    <property type="entry name" value="Glycogen Phosphorylase B"/>
    <property type="match status" value="2"/>
</dbReference>
<dbReference type="EMBL" id="FOTS01000036">
    <property type="protein sequence ID" value="SFM05380.1"/>
    <property type="molecule type" value="Genomic_DNA"/>
</dbReference>
<reference evidence="4" key="1">
    <citation type="submission" date="2016-10" db="EMBL/GenBank/DDBJ databases">
        <authorList>
            <person name="Varghese N."/>
            <person name="Submissions S."/>
        </authorList>
    </citation>
    <scope>NUCLEOTIDE SEQUENCE [LARGE SCALE GENOMIC DNA]</scope>
    <source>
        <strain evidence="4">DSM 13327</strain>
    </source>
</reference>
<dbReference type="InterPro" id="IPR051199">
    <property type="entry name" value="LPS_LOS_Heptosyltrfase"/>
</dbReference>
<dbReference type="Pfam" id="PF01075">
    <property type="entry name" value="Glyco_transf_9"/>
    <property type="match status" value="1"/>
</dbReference>
<gene>
    <name evidence="3" type="ORF">SAMN04490355_103634</name>
</gene>
<dbReference type="AlphaFoldDB" id="A0A1I4MQM8"/>
<dbReference type="RefSeq" id="WP_090940182.1">
    <property type="nucleotide sequence ID" value="NZ_FOTS01000036.1"/>
</dbReference>
<evidence type="ECO:0000313" key="4">
    <source>
        <dbReference type="Proteomes" id="UP000199520"/>
    </source>
</evidence>
<organism evidence="3 4">
    <name type="scientific">Pelosinus propionicus DSM 13327</name>
    <dbReference type="NCBI Taxonomy" id="1123291"/>
    <lineage>
        <taxon>Bacteria</taxon>
        <taxon>Bacillati</taxon>
        <taxon>Bacillota</taxon>
        <taxon>Negativicutes</taxon>
        <taxon>Selenomonadales</taxon>
        <taxon>Sporomusaceae</taxon>
        <taxon>Pelosinus</taxon>
    </lineage>
</organism>
<protein>
    <submittedName>
        <fullName evidence="3">Heptosyltransferase-2</fullName>
    </submittedName>
</protein>
<dbReference type="GO" id="GO:0009244">
    <property type="term" value="P:lipopolysaccharide core region biosynthetic process"/>
    <property type="evidence" value="ECO:0007669"/>
    <property type="project" value="TreeGrafter"/>
</dbReference>
<dbReference type="PANTHER" id="PTHR30160">
    <property type="entry name" value="TETRAACYLDISACCHARIDE 4'-KINASE-RELATED"/>
    <property type="match status" value="1"/>
</dbReference>
<dbReference type="GO" id="GO:0005829">
    <property type="term" value="C:cytosol"/>
    <property type="evidence" value="ECO:0007669"/>
    <property type="project" value="TreeGrafter"/>
</dbReference>